<evidence type="ECO:0000313" key="2">
    <source>
        <dbReference type="EMBL" id="OHA91204.1"/>
    </source>
</evidence>
<keyword evidence="1" id="KW-1133">Transmembrane helix</keyword>
<dbReference type="EMBL" id="MHVJ01000013">
    <property type="protein sequence ID" value="OHA91204.1"/>
    <property type="molecule type" value="Genomic_DNA"/>
</dbReference>
<feature type="transmembrane region" description="Helical" evidence="1">
    <location>
        <begin position="32"/>
        <end position="53"/>
    </location>
</feature>
<dbReference type="Proteomes" id="UP000178612">
    <property type="component" value="Unassembled WGS sequence"/>
</dbReference>
<gene>
    <name evidence="2" type="ORF">A2758_01890</name>
</gene>
<sequence length="102" mass="11432">MAIPGWQDLIVCDTNCNYTHLLLLAKNLITDLVILSTFIAIALFAYAGFKMLLAQGSEDSFKKAVTMFQKLGWGYLWILVAWLVVYTISKALLDADFILLTP</sequence>
<protein>
    <submittedName>
        <fullName evidence="2">Uncharacterized protein</fullName>
    </submittedName>
</protein>
<reference evidence="2 3" key="1">
    <citation type="journal article" date="2016" name="Nat. Commun.">
        <title>Thousands of microbial genomes shed light on interconnected biogeochemical processes in an aquifer system.</title>
        <authorList>
            <person name="Anantharaman K."/>
            <person name="Brown C.T."/>
            <person name="Hug L.A."/>
            <person name="Sharon I."/>
            <person name="Castelle C.J."/>
            <person name="Probst A.J."/>
            <person name="Thomas B.C."/>
            <person name="Singh A."/>
            <person name="Wilkins M.J."/>
            <person name="Karaoz U."/>
            <person name="Brodie E.L."/>
            <person name="Williams K.H."/>
            <person name="Hubbard S.S."/>
            <person name="Banfield J.F."/>
        </authorList>
    </citation>
    <scope>NUCLEOTIDE SEQUENCE [LARGE SCALE GENOMIC DNA]</scope>
</reference>
<feature type="transmembrane region" description="Helical" evidence="1">
    <location>
        <begin position="74"/>
        <end position="93"/>
    </location>
</feature>
<dbReference type="AlphaFoldDB" id="A0A1G2T1U5"/>
<evidence type="ECO:0000256" key="1">
    <source>
        <dbReference type="SAM" id="Phobius"/>
    </source>
</evidence>
<proteinExistence type="predicted"/>
<keyword evidence="1" id="KW-0472">Membrane</keyword>
<organism evidence="2 3">
    <name type="scientific">Candidatus Zambryskibacteria bacterium RIFCSPHIGHO2_01_FULL_49_18</name>
    <dbReference type="NCBI Taxonomy" id="1802740"/>
    <lineage>
        <taxon>Bacteria</taxon>
        <taxon>Candidatus Zambryskiibacteriota</taxon>
    </lineage>
</organism>
<name>A0A1G2T1U5_9BACT</name>
<evidence type="ECO:0000313" key="3">
    <source>
        <dbReference type="Proteomes" id="UP000178612"/>
    </source>
</evidence>
<keyword evidence="1" id="KW-0812">Transmembrane</keyword>
<accession>A0A1G2T1U5</accession>
<comment type="caution">
    <text evidence="2">The sequence shown here is derived from an EMBL/GenBank/DDBJ whole genome shotgun (WGS) entry which is preliminary data.</text>
</comment>